<keyword evidence="9" id="KW-0811">Translocation</keyword>
<comment type="subcellular location">
    <subcellularLocation>
        <location evidence="9">Mitochondrion inner membrane</location>
        <topology evidence="9">Single-pass membrane protein</topology>
    </subcellularLocation>
    <subcellularLocation>
        <location evidence="1">Mitochondrion membrane</location>
        <topology evidence="1">Single-pass membrane protein</topology>
    </subcellularLocation>
</comment>
<dbReference type="PANTHER" id="PTHR13032">
    <property type="entry name" value="MITOCHONDRIAL IMPORT INNER MEMBRANE TRANSLOCASE SUBUNIT TIM21"/>
    <property type="match status" value="1"/>
</dbReference>
<evidence type="ECO:0000256" key="2">
    <source>
        <dbReference type="ARBA" id="ARBA00010867"/>
    </source>
</evidence>
<dbReference type="Pfam" id="PF08294">
    <property type="entry name" value="TIM21"/>
    <property type="match status" value="1"/>
</dbReference>
<comment type="similarity">
    <text evidence="2 9">Belongs to the TIM21 family.</text>
</comment>
<dbReference type="PANTHER" id="PTHR13032:SF6">
    <property type="entry name" value="MITOCHONDRIAL IMPORT INNER MEMBRANE TRANSLOCASE SUBUNIT TIM21"/>
    <property type="match status" value="1"/>
</dbReference>
<evidence type="ECO:0000256" key="4">
    <source>
        <dbReference type="ARBA" id="ARBA00022692"/>
    </source>
</evidence>
<evidence type="ECO:0000313" key="11">
    <source>
        <dbReference type="EMBL" id="KAJ1721236.1"/>
    </source>
</evidence>
<evidence type="ECO:0000256" key="3">
    <source>
        <dbReference type="ARBA" id="ARBA00020726"/>
    </source>
</evidence>
<evidence type="ECO:0000256" key="10">
    <source>
        <dbReference type="SAM" id="MobiDB-lite"/>
    </source>
</evidence>
<keyword evidence="7 9" id="KW-0496">Mitochondrion</keyword>
<evidence type="ECO:0000256" key="8">
    <source>
        <dbReference type="ARBA" id="ARBA00023136"/>
    </source>
</evidence>
<evidence type="ECO:0000313" key="12">
    <source>
        <dbReference type="Proteomes" id="UP001149813"/>
    </source>
</evidence>
<keyword evidence="12" id="KW-1185">Reference proteome</keyword>
<comment type="caution">
    <text evidence="11">The sequence shown here is derived from an EMBL/GenBank/DDBJ whole genome shotgun (WGS) entry which is preliminary data.</text>
</comment>
<reference evidence="11" key="1">
    <citation type="submission" date="2022-07" db="EMBL/GenBank/DDBJ databases">
        <title>Phylogenomic reconstructions and comparative analyses of Kickxellomycotina fungi.</title>
        <authorList>
            <person name="Reynolds N.K."/>
            <person name="Stajich J.E."/>
            <person name="Barry K."/>
            <person name="Grigoriev I.V."/>
            <person name="Crous P."/>
            <person name="Smith M.E."/>
        </authorList>
    </citation>
    <scope>NUCLEOTIDE SEQUENCE</scope>
    <source>
        <strain evidence="11">NBRC 32514</strain>
    </source>
</reference>
<keyword evidence="6 9" id="KW-1133">Transmembrane helix</keyword>
<proteinExistence type="inferred from homology"/>
<dbReference type="GO" id="GO:0005744">
    <property type="term" value="C:TIM23 mitochondrial import inner membrane translocase complex"/>
    <property type="evidence" value="ECO:0007669"/>
    <property type="project" value="UniProtKB-UniRule"/>
</dbReference>
<keyword evidence="5" id="KW-0809">Transit peptide</keyword>
<protein>
    <recommendedName>
        <fullName evidence="3 9">Mitochondrial import inner membrane translocase subunit Tim21</fullName>
    </recommendedName>
</protein>
<evidence type="ECO:0000256" key="6">
    <source>
        <dbReference type="ARBA" id="ARBA00022989"/>
    </source>
</evidence>
<dbReference type="OrthoDB" id="436405at2759"/>
<evidence type="ECO:0000256" key="9">
    <source>
        <dbReference type="RuleBase" id="RU367142"/>
    </source>
</evidence>
<comment type="function">
    <text evidence="9">Essential component of the TIM23 complex, a complex that mediates the translocation of transit peptide-containing proteins across the mitochondrial inner membrane.</text>
</comment>
<accession>A0A9W7XXL9</accession>
<evidence type="ECO:0000256" key="5">
    <source>
        <dbReference type="ARBA" id="ARBA00022946"/>
    </source>
</evidence>
<dbReference type="InterPro" id="IPR013261">
    <property type="entry name" value="Tim21"/>
</dbReference>
<evidence type="ECO:0000256" key="7">
    <source>
        <dbReference type="ARBA" id="ARBA00023128"/>
    </source>
</evidence>
<name>A0A9W7XXL9_9FUNG</name>
<gene>
    <name evidence="11" type="primary">TIM21</name>
    <name evidence="11" type="ORF">LPJ53_004220</name>
</gene>
<sequence length="246" mass="27423">MNSLAFRAAVSRVQQRHLRRQTPAAVCSLSQTRSHAGGRVHGTRSYSTAGGRGRQMAGTAGNVLLVGSVVTLFGYIMYTLYDNLLAENGVTRVYNESLDLVRANPQIREIFGPSVMGFGEPSHGQRQRQRAISHREFEDDKGRQRLTMKYYVANKKDGGDHTGVVRVDIAKSAFTGKWDYNYVVVDVFDTANSRNAGRVEVLVTDEFAKEVRASEQTRRNRRFDVGGRGGSDGSWFSALNPSNWRK</sequence>
<dbReference type="GO" id="GO:0030150">
    <property type="term" value="P:protein import into mitochondrial matrix"/>
    <property type="evidence" value="ECO:0007669"/>
    <property type="project" value="UniProtKB-UniRule"/>
</dbReference>
<keyword evidence="4 9" id="KW-0812">Transmembrane</keyword>
<feature type="region of interest" description="Disordered" evidence="10">
    <location>
        <begin position="29"/>
        <end position="53"/>
    </location>
</feature>
<dbReference type="EMBL" id="JANBOJ010000187">
    <property type="protein sequence ID" value="KAJ1721236.1"/>
    <property type="molecule type" value="Genomic_DNA"/>
</dbReference>
<keyword evidence="9" id="KW-0999">Mitochondrion inner membrane</keyword>
<evidence type="ECO:0000256" key="1">
    <source>
        <dbReference type="ARBA" id="ARBA00004304"/>
    </source>
</evidence>
<keyword evidence="9" id="KW-0813">Transport</keyword>
<keyword evidence="9" id="KW-0653">Protein transport</keyword>
<organism evidence="11 12">
    <name type="scientific">Coemansia erecta</name>
    <dbReference type="NCBI Taxonomy" id="147472"/>
    <lineage>
        <taxon>Eukaryota</taxon>
        <taxon>Fungi</taxon>
        <taxon>Fungi incertae sedis</taxon>
        <taxon>Zoopagomycota</taxon>
        <taxon>Kickxellomycotina</taxon>
        <taxon>Kickxellomycetes</taxon>
        <taxon>Kickxellales</taxon>
        <taxon>Kickxellaceae</taxon>
        <taxon>Coemansia</taxon>
    </lineage>
</organism>
<keyword evidence="8 9" id="KW-0472">Membrane</keyword>
<dbReference type="AlphaFoldDB" id="A0A9W7XXL9"/>
<dbReference type="Gene3D" id="3.10.450.320">
    <property type="entry name" value="Mitochondrial import inner membrane translocase subunit Tim21"/>
    <property type="match status" value="1"/>
</dbReference>
<feature type="transmembrane region" description="Helical" evidence="9">
    <location>
        <begin position="62"/>
        <end position="81"/>
    </location>
</feature>
<comment type="subunit">
    <text evidence="9">Component of the TIM23 complex.</text>
</comment>
<dbReference type="Proteomes" id="UP001149813">
    <property type="component" value="Unassembled WGS sequence"/>
</dbReference>
<dbReference type="InterPro" id="IPR038552">
    <property type="entry name" value="Tim21_IMS_sf"/>
</dbReference>